<feature type="chain" id="PRO_5002908068" evidence="6">
    <location>
        <begin position="21"/>
        <end position="211"/>
    </location>
</feature>
<protein>
    <submittedName>
        <fullName evidence="7">Putative Curli production assembly/transport component CsgG</fullName>
    </submittedName>
</protein>
<keyword evidence="1" id="KW-1003">Cell membrane</keyword>
<reference evidence="7 8" key="1">
    <citation type="journal article" date="2009" name="PLoS Genet.">
        <title>Alliance of proteomics and genomics to unravel the specificities of Sahara bacterium Deinococcus deserti.</title>
        <authorList>
            <person name="de Groot A."/>
            <person name="Dulermo R."/>
            <person name="Ortet P."/>
            <person name="Blanchard L."/>
            <person name="Guerin P."/>
            <person name="Fernandez B."/>
            <person name="Vacherie B."/>
            <person name="Dossat C."/>
            <person name="Jolivet E."/>
            <person name="Siguier P."/>
            <person name="Chandler M."/>
            <person name="Barakat M."/>
            <person name="Dedieu A."/>
            <person name="Barbe V."/>
            <person name="Heulin T."/>
            <person name="Sommer S."/>
            <person name="Achouak W."/>
            <person name="Armengaud J."/>
        </authorList>
    </citation>
    <scope>NUCLEOTIDE SEQUENCE [LARGE SCALE GENOMIC DNA]</scope>
    <source>
        <strain evidence="8">DSM 17065 / CIP 109153 / LMG 22923 / VCD115</strain>
    </source>
</reference>
<dbReference type="AlphaFoldDB" id="C1CWI5"/>
<dbReference type="eggNOG" id="COG1462">
    <property type="taxonomic scope" value="Bacteria"/>
</dbReference>
<dbReference type="Gene3D" id="3.40.50.10610">
    <property type="entry name" value="ABC-type transport auxiliary lipoprotein component"/>
    <property type="match status" value="1"/>
</dbReference>
<evidence type="ECO:0000256" key="3">
    <source>
        <dbReference type="ARBA" id="ARBA00023136"/>
    </source>
</evidence>
<feature type="signal peptide" evidence="6">
    <location>
        <begin position="1"/>
        <end position="20"/>
    </location>
</feature>
<dbReference type="PANTHER" id="PTHR41164:SF1">
    <property type="entry name" value="CURLI PRODUCTION ASSEMBLY_TRANSPORT COMPONENT CSGG"/>
    <property type="match status" value="1"/>
</dbReference>
<dbReference type="OrthoDB" id="7189225at2"/>
<evidence type="ECO:0000256" key="2">
    <source>
        <dbReference type="ARBA" id="ARBA00022729"/>
    </source>
</evidence>
<keyword evidence="8" id="KW-1185">Reference proteome</keyword>
<organism evidence="7 8">
    <name type="scientific">Deinococcus deserti (strain DSM 17065 / CIP 109153 / LMG 22923 / VCD115)</name>
    <dbReference type="NCBI Taxonomy" id="546414"/>
    <lineage>
        <taxon>Bacteria</taxon>
        <taxon>Thermotogati</taxon>
        <taxon>Deinococcota</taxon>
        <taxon>Deinococci</taxon>
        <taxon>Deinococcales</taxon>
        <taxon>Deinococcaceae</taxon>
        <taxon>Deinococcus</taxon>
    </lineage>
</organism>
<evidence type="ECO:0000313" key="8">
    <source>
        <dbReference type="Proteomes" id="UP000002208"/>
    </source>
</evidence>
<keyword evidence="2 6" id="KW-0732">Signal</keyword>
<dbReference type="PANTHER" id="PTHR41164">
    <property type="entry name" value="CURLI PRODUCTION ASSEMBLY/TRANSPORT COMPONENT CSGG"/>
    <property type="match status" value="1"/>
</dbReference>
<dbReference type="Proteomes" id="UP000002208">
    <property type="component" value="Chromosome"/>
</dbReference>
<keyword evidence="5" id="KW-0449">Lipoprotein</keyword>
<evidence type="ECO:0000313" key="7">
    <source>
        <dbReference type="EMBL" id="ACO46552.1"/>
    </source>
</evidence>
<dbReference type="HOGENOM" id="CLU_1303233_0_0_0"/>
<evidence type="ECO:0000256" key="1">
    <source>
        <dbReference type="ARBA" id="ARBA00022475"/>
    </source>
</evidence>
<evidence type="ECO:0000256" key="4">
    <source>
        <dbReference type="ARBA" id="ARBA00023139"/>
    </source>
</evidence>
<dbReference type="InterPro" id="IPR005534">
    <property type="entry name" value="Curli_assmbl/transp-comp_CsgG"/>
</dbReference>
<gene>
    <name evidence="7" type="ordered locus">Deide_15880</name>
</gene>
<dbReference type="Pfam" id="PF03783">
    <property type="entry name" value="CsgG"/>
    <property type="match status" value="1"/>
</dbReference>
<accession>C1CWI5</accession>
<dbReference type="GO" id="GO:0030288">
    <property type="term" value="C:outer membrane-bounded periplasmic space"/>
    <property type="evidence" value="ECO:0007669"/>
    <property type="project" value="InterPro"/>
</dbReference>
<dbReference type="EMBL" id="CP001114">
    <property type="protein sequence ID" value="ACO46552.1"/>
    <property type="molecule type" value="Genomic_DNA"/>
</dbReference>
<dbReference type="STRING" id="546414.Deide_15880"/>
<proteinExistence type="predicted"/>
<evidence type="ECO:0000256" key="6">
    <source>
        <dbReference type="SAM" id="SignalP"/>
    </source>
</evidence>
<evidence type="ECO:0000256" key="5">
    <source>
        <dbReference type="ARBA" id="ARBA00023288"/>
    </source>
</evidence>
<sequence length="211" mass="21855">MKMFRAILVMSALCAGQVLAQTAPAAPPAPVSAPPVSEPQVHIAVGVFKCNVRLCTSELGTGLADALMNALSETGKFAVYERENVPQLVQNNMIAGTDPTAALSPVDVLVFGNINVYEPESSSGQGCFMGVCLGGKESRIGADLRIVDSKTGRVLATTKVEGKSSTTGGSIYFNGLSLGGKQSSGLDKAVGAMLTQAVQVLQSKVPASYYR</sequence>
<keyword evidence="4" id="KW-0564">Palmitate</keyword>
<dbReference type="PaxDb" id="546414-Deide_15880"/>
<dbReference type="KEGG" id="ddr:Deide_15880"/>
<keyword evidence="3" id="KW-0472">Membrane</keyword>
<name>C1CWI5_DEIDV</name>